<gene>
    <name evidence="2" type="primary">ORF18437</name>
</gene>
<feature type="compositionally biased region" description="Basic and acidic residues" evidence="1">
    <location>
        <begin position="1"/>
        <end position="12"/>
    </location>
</feature>
<sequence>STFDFDEPHIDVNAKLIPKRTPGGPGRIPKTEKRVARMDNIMKSLQKQQLQRVAEREARKNKGSPSASPSRPRLLNFGSDSSKKVTGASMTPSSHNSPTSSPRFAGSS</sequence>
<name>A0A0B6YAT3_9EUPU</name>
<dbReference type="EMBL" id="HACG01006046">
    <property type="protein sequence ID" value="CEK52911.1"/>
    <property type="molecule type" value="Transcribed_RNA"/>
</dbReference>
<dbReference type="AlphaFoldDB" id="A0A0B6YAT3"/>
<protein>
    <submittedName>
        <fullName evidence="2">Uncharacterized protein</fullName>
    </submittedName>
</protein>
<feature type="non-terminal residue" evidence="2">
    <location>
        <position position="108"/>
    </location>
</feature>
<feature type="region of interest" description="Disordered" evidence="1">
    <location>
        <begin position="1"/>
        <end position="32"/>
    </location>
</feature>
<evidence type="ECO:0000313" key="2">
    <source>
        <dbReference type="EMBL" id="CEK52911.1"/>
    </source>
</evidence>
<feature type="non-terminal residue" evidence="2">
    <location>
        <position position="1"/>
    </location>
</feature>
<evidence type="ECO:0000256" key="1">
    <source>
        <dbReference type="SAM" id="MobiDB-lite"/>
    </source>
</evidence>
<feature type="compositionally biased region" description="Low complexity" evidence="1">
    <location>
        <begin position="89"/>
        <end position="102"/>
    </location>
</feature>
<accession>A0A0B6YAT3</accession>
<proteinExistence type="predicted"/>
<dbReference type="Pfam" id="PF15364">
    <property type="entry name" value="PAXIP1_C"/>
    <property type="match status" value="1"/>
</dbReference>
<feature type="compositionally biased region" description="Low complexity" evidence="1">
    <location>
        <begin position="64"/>
        <end position="73"/>
    </location>
</feature>
<feature type="region of interest" description="Disordered" evidence="1">
    <location>
        <begin position="46"/>
        <end position="108"/>
    </location>
</feature>
<reference evidence="2" key="1">
    <citation type="submission" date="2014-12" db="EMBL/GenBank/DDBJ databases">
        <title>Insight into the proteome of Arion vulgaris.</title>
        <authorList>
            <person name="Aradska J."/>
            <person name="Bulat T."/>
            <person name="Smidak R."/>
            <person name="Sarate P."/>
            <person name="Gangsoo J."/>
            <person name="Sialana F."/>
            <person name="Bilban M."/>
            <person name="Lubec G."/>
        </authorList>
    </citation>
    <scope>NUCLEOTIDE SEQUENCE</scope>
    <source>
        <tissue evidence="2">Skin</tissue>
    </source>
</reference>
<dbReference type="InterPro" id="IPR028213">
    <property type="entry name" value="PA1"/>
</dbReference>
<organism evidence="2">
    <name type="scientific">Arion vulgaris</name>
    <dbReference type="NCBI Taxonomy" id="1028688"/>
    <lineage>
        <taxon>Eukaryota</taxon>
        <taxon>Metazoa</taxon>
        <taxon>Spiralia</taxon>
        <taxon>Lophotrochozoa</taxon>
        <taxon>Mollusca</taxon>
        <taxon>Gastropoda</taxon>
        <taxon>Heterobranchia</taxon>
        <taxon>Euthyneura</taxon>
        <taxon>Panpulmonata</taxon>
        <taxon>Eupulmonata</taxon>
        <taxon>Stylommatophora</taxon>
        <taxon>Helicina</taxon>
        <taxon>Arionoidea</taxon>
        <taxon>Arionidae</taxon>
        <taxon>Arion</taxon>
    </lineage>
</organism>